<dbReference type="SMART" id="SM00220">
    <property type="entry name" value="S_TKc"/>
    <property type="match status" value="1"/>
</dbReference>
<evidence type="ECO:0000313" key="3">
    <source>
        <dbReference type="EMBL" id="KIM39090.1"/>
    </source>
</evidence>
<dbReference type="InterPro" id="IPR052396">
    <property type="entry name" value="Meiotic_Drive_Suppr_Kinase"/>
</dbReference>
<evidence type="ECO:0000313" key="4">
    <source>
        <dbReference type="Proteomes" id="UP000053424"/>
    </source>
</evidence>
<feature type="compositionally biased region" description="Basic and acidic residues" evidence="1">
    <location>
        <begin position="87"/>
        <end position="110"/>
    </location>
</feature>
<dbReference type="GO" id="GO:0004672">
    <property type="term" value="F:protein kinase activity"/>
    <property type="evidence" value="ECO:0007669"/>
    <property type="project" value="InterPro"/>
</dbReference>
<dbReference type="InterPro" id="IPR000719">
    <property type="entry name" value="Prot_kinase_dom"/>
</dbReference>
<dbReference type="PANTHER" id="PTHR37171">
    <property type="entry name" value="SERINE/THREONINE-PROTEIN KINASE YRZF-RELATED"/>
    <property type="match status" value="1"/>
</dbReference>
<dbReference type="Proteomes" id="UP000053424">
    <property type="component" value="Unassembled WGS sequence"/>
</dbReference>
<organism evidence="3 4">
    <name type="scientific">Hebeloma cylindrosporum</name>
    <dbReference type="NCBI Taxonomy" id="76867"/>
    <lineage>
        <taxon>Eukaryota</taxon>
        <taxon>Fungi</taxon>
        <taxon>Dikarya</taxon>
        <taxon>Basidiomycota</taxon>
        <taxon>Agaricomycotina</taxon>
        <taxon>Agaricomycetes</taxon>
        <taxon>Agaricomycetidae</taxon>
        <taxon>Agaricales</taxon>
        <taxon>Agaricineae</taxon>
        <taxon>Hymenogastraceae</taxon>
        <taxon>Hebeloma</taxon>
    </lineage>
</organism>
<dbReference type="PROSITE" id="PS50011">
    <property type="entry name" value="PROTEIN_KINASE_DOM"/>
    <property type="match status" value="1"/>
</dbReference>
<dbReference type="STRING" id="686832.A0A0C3BR33"/>
<dbReference type="AlphaFoldDB" id="A0A0C3BR33"/>
<dbReference type="InterPro" id="IPR011009">
    <property type="entry name" value="Kinase-like_dom_sf"/>
</dbReference>
<evidence type="ECO:0000259" key="2">
    <source>
        <dbReference type="PROSITE" id="PS50011"/>
    </source>
</evidence>
<dbReference type="PROSITE" id="PS00109">
    <property type="entry name" value="PROTEIN_KINASE_TYR"/>
    <property type="match status" value="1"/>
</dbReference>
<evidence type="ECO:0000256" key="1">
    <source>
        <dbReference type="SAM" id="MobiDB-lite"/>
    </source>
</evidence>
<name>A0A0C3BR33_HEBCY</name>
<gene>
    <name evidence="3" type="ORF">M413DRAFT_29658</name>
</gene>
<dbReference type="SUPFAM" id="SSF56112">
    <property type="entry name" value="Protein kinase-like (PK-like)"/>
    <property type="match status" value="1"/>
</dbReference>
<dbReference type="GO" id="GO:0005524">
    <property type="term" value="F:ATP binding"/>
    <property type="evidence" value="ECO:0007669"/>
    <property type="project" value="InterPro"/>
</dbReference>
<feature type="domain" description="Protein kinase" evidence="2">
    <location>
        <begin position="184"/>
        <end position="371"/>
    </location>
</feature>
<feature type="region of interest" description="Disordered" evidence="1">
    <location>
        <begin position="75"/>
        <end position="120"/>
    </location>
</feature>
<dbReference type="InterPro" id="IPR008266">
    <property type="entry name" value="Tyr_kinase_AS"/>
</dbReference>
<dbReference type="PANTHER" id="PTHR37171:SF1">
    <property type="entry name" value="SERINE_THREONINE-PROTEIN KINASE YRZF-RELATED"/>
    <property type="match status" value="1"/>
</dbReference>
<reference evidence="3 4" key="1">
    <citation type="submission" date="2014-04" db="EMBL/GenBank/DDBJ databases">
        <authorList>
            <consortium name="DOE Joint Genome Institute"/>
            <person name="Kuo A."/>
            <person name="Gay G."/>
            <person name="Dore J."/>
            <person name="Kohler A."/>
            <person name="Nagy L.G."/>
            <person name="Floudas D."/>
            <person name="Copeland A."/>
            <person name="Barry K.W."/>
            <person name="Cichocki N."/>
            <person name="Veneault-Fourrey C."/>
            <person name="LaButti K."/>
            <person name="Lindquist E.A."/>
            <person name="Lipzen A."/>
            <person name="Lundell T."/>
            <person name="Morin E."/>
            <person name="Murat C."/>
            <person name="Sun H."/>
            <person name="Tunlid A."/>
            <person name="Henrissat B."/>
            <person name="Grigoriev I.V."/>
            <person name="Hibbett D.S."/>
            <person name="Martin F."/>
            <person name="Nordberg H.P."/>
            <person name="Cantor M.N."/>
            <person name="Hua S.X."/>
        </authorList>
    </citation>
    <scope>NUCLEOTIDE SEQUENCE [LARGE SCALE GENOMIC DNA]</scope>
    <source>
        <strain evidence="4">h7</strain>
    </source>
</reference>
<protein>
    <recommendedName>
        <fullName evidence="2">Protein kinase domain-containing protein</fullName>
    </recommendedName>
</protein>
<keyword evidence="4" id="KW-1185">Reference proteome</keyword>
<dbReference type="Gene3D" id="1.10.510.10">
    <property type="entry name" value="Transferase(Phosphotransferase) domain 1"/>
    <property type="match status" value="1"/>
</dbReference>
<dbReference type="HOGENOM" id="CLU_004236_1_1_1"/>
<dbReference type="EMBL" id="KN831787">
    <property type="protein sequence ID" value="KIM39090.1"/>
    <property type="molecule type" value="Genomic_DNA"/>
</dbReference>
<dbReference type="OrthoDB" id="2521594at2759"/>
<dbReference type="Pfam" id="PF00069">
    <property type="entry name" value="Pkinase"/>
    <property type="match status" value="1"/>
</dbReference>
<sequence>MTTQAWARAVENDATFIIFHCGVRERIGIRHRESQTLYLSELMDTTACKDPSYGAIQIGLHLAIIQDALQRQKQRFCHDPSSSSTKRPAEDGHASIPESKRQKVENKIEGTNEGGNDQSDLEQVHSILSSRALALLSLNYGAYHSPTPSSFIRVGPSCVRGYHDQPFKEPSRRATYNPSQYFSLTLSEPIGSGAVGVVHRATAEIQLESGLKVQHSLAVKLVFSNHFGYQRKLRKEYSIYHHLASKDDVEGVLPVYGLFEDTETGTLALIMDDGGSSIRYGVSVPDEQRISFSRAMASIHRAGVRHFDLRPNNLLVNDKGETFIIDFDQSQLNPRPQAISQEMACLEHVLDGKDNEDFYSPLPNSHHSESD</sequence>
<accession>A0A0C3BR33</accession>
<proteinExistence type="predicted"/>
<reference evidence="4" key="2">
    <citation type="submission" date="2015-01" db="EMBL/GenBank/DDBJ databases">
        <title>Evolutionary Origins and Diversification of the Mycorrhizal Mutualists.</title>
        <authorList>
            <consortium name="DOE Joint Genome Institute"/>
            <consortium name="Mycorrhizal Genomics Consortium"/>
            <person name="Kohler A."/>
            <person name="Kuo A."/>
            <person name="Nagy L.G."/>
            <person name="Floudas D."/>
            <person name="Copeland A."/>
            <person name="Barry K.W."/>
            <person name="Cichocki N."/>
            <person name="Veneault-Fourrey C."/>
            <person name="LaButti K."/>
            <person name="Lindquist E.A."/>
            <person name="Lipzen A."/>
            <person name="Lundell T."/>
            <person name="Morin E."/>
            <person name="Murat C."/>
            <person name="Riley R."/>
            <person name="Ohm R."/>
            <person name="Sun H."/>
            <person name="Tunlid A."/>
            <person name="Henrissat B."/>
            <person name="Grigoriev I.V."/>
            <person name="Hibbett D.S."/>
            <person name="Martin F."/>
        </authorList>
    </citation>
    <scope>NUCLEOTIDE SEQUENCE [LARGE SCALE GENOMIC DNA]</scope>
    <source>
        <strain evidence="4">h7</strain>
    </source>
</reference>